<comment type="subcellular location">
    <subcellularLocation>
        <location evidence="1">Nucleus</location>
    </subcellularLocation>
</comment>
<evidence type="ECO:0000256" key="6">
    <source>
        <dbReference type="ARBA" id="ARBA00023015"/>
    </source>
</evidence>
<dbReference type="InterPro" id="IPR013763">
    <property type="entry name" value="Cyclin-like_dom"/>
</dbReference>
<dbReference type="SMART" id="SM00385">
    <property type="entry name" value="CYCLIN"/>
    <property type="match status" value="2"/>
</dbReference>
<dbReference type="InterPro" id="IPR011665">
    <property type="entry name" value="BRF1_TBP-bd_dom"/>
</dbReference>
<accession>A0A6A6P2A0</accession>
<dbReference type="Pfam" id="PF07741">
    <property type="entry name" value="BRF1"/>
    <property type="match status" value="1"/>
</dbReference>
<keyword evidence="6" id="KW-0805">Transcription regulation</keyword>
<dbReference type="InterPro" id="IPR036915">
    <property type="entry name" value="Cyclin-like_sf"/>
</dbReference>
<evidence type="ECO:0000313" key="13">
    <source>
        <dbReference type="EMBL" id="KAF2457928.1"/>
    </source>
</evidence>
<dbReference type="Gene3D" id="1.10.472.10">
    <property type="entry name" value="Cyclin-like"/>
    <property type="match status" value="2"/>
</dbReference>
<feature type="domain" description="Cyclin-like" evidence="12">
    <location>
        <begin position="237"/>
        <end position="321"/>
    </location>
</feature>
<evidence type="ECO:0000256" key="9">
    <source>
        <dbReference type="ARBA" id="ARBA00023242"/>
    </source>
</evidence>
<feature type="compositionally biased region" description="Polar residues" evidence="11">
    <location>
        <begin position="425"/>
        <end position="442"/>
    </location>
</feature>
<evidence type="ECO:0000256" key="7">
    <source>
        <dbReference type="ARBA" id="ARBA00023159"/>
    </source>
</evidence>
<dbReference type="GO" id="GO:0000126">
    <property type="term" value="C:transcription factor TFIIIB complex"/>
    <property type="evidence" value="ECO:0007669"/>
    <property type="project" value="TreeGrafter"/>
</dbReference>
<evidence type="ECO:0000259" key="12">
    <source>
        <dbReference type="SMART" id="SM00385"/>
    </source>
</evidence>
<feature type="compositionally biased region" description="Basic residues" evidence="11">
    <location>
        <begin position="468"/>
        <end position="477"/>
    </location>
</feature>
<protein>
    <recommendedName>
        <fullName evidence="10">B-related factor 1</fullName>
    </recommendedName>
</protein>
<keyword evidence="5" id="KW-0862">Zinc</keyword>
<evidence type="ECO:0000256" key="5">
    <source>
        <dbReference type="ARBA" id="ARBA00022833"/>
    </source>
</evidence>
<evidence type="ECO:0000256" key="4">
    <source>
        <dbReference type="ARBA" id="ARBA00022771"/>
    </source>
</evidence>
<dbReference type="PANTHER" id="PTHR11618:SF4">
    <property type="entry name" value="TRANSCRIPTION FACTOR IIIB 90 KDA SUBUNIT"/>
    <property type="match status" value="1"/>
</dbReference>
<dbReference type="PRINTS" id="PR00685">
    <property type="entry name" value="TIFACTORIIB"/>
</dbReference>
<feature type="compositionally biased region" description="Acidic residues" evidence="11">
    <location>
        <begin position="374"/>
        <end position="383"/>
    </location>
</feature>
<feature type="compositionally biased region" description="Polar residues" evidence="11">
    <location>
        <begin position="384"/>
        <end position="396"/>
    </location>
</feature>
<feature type="region of interest" description="Disordered" evidence="11">
    <location>
        <begin position="1"/>
        <end position="27"/>
    </location>
</feature>
<keyword evidence="4" id="KW-0863">Zinc-finger</keyword>
<dbReference type="GO" id="GO:0070897">
    <property type="term" value="P:transcription preinitiation complex assembly"/>
    <property type="evidence" value="ECO:0007669"/>
    <property type="project" value="InterPro"/>
</dbReference>
<dbReference type="Gene3D" id="1.20.5.650">
    <property type="entry name" value="Single helix bin"/>
    <property type="match status" value="1"/>
</dbReference>
<dbReference type="Proteomes" id="UP000799766">
    <property type="component" value="Unassembled WGS sequence"/>
</dbReference>
<evidence type="ECO:0000256" key="11">
    <source>
        <dbReference type="SAM" id="MobiDB-lite"/>
    </source>
</evidence>
<dbReference type="OrthoDB" id="511529at2759"/>
<dbReference type="SUPFAM" id="SSF47954">
    <property type="entry name" value="Cyclin-like"/>
    <property type="match status" value="2"/>
</dbReference>
<dbReference type="PANTHER" id="PTHR11618">
    <property type="entry name" value="TRANSCRIPTION INITIATION FACTOR IIB-RELATED"/>
    <property type="match status" value="1"/>
</dbReference>
<keyword evidence="14" id="KW-1185">Reference proteome</keyword>
<dbReference type="FunFam" id="1.10.472.10:FF:000007">
    <property type="entry name" value="Transcription factor IIIB 90 kDa subunit"/>
    <property type="match status" value="1"/>
</dbReference>
<keyword evidence="8" id="KW-0804">Transcription</keyword>
<feature type="compositionally biased region" description="Acidic residues" evidence="11">
    <location>
        <begin position="831"/>
        <end position="842"/>
    </location>
</feature>
<dbReference type="GO" id="GO:0001006">
    <property type="term" value="F:RNA polymerase III type 3 promoter sequence-specific DNA binding"/>
    <property type="evidence" value="ECO:0007669"/>
    <property type="project" value="TreeGrafter"/>
</dbReference>
<keyword evidence="9" id="KW-0539">Nucleus</keyword>
<evidence type="ECO:0000256" key="1">
    <source>
        <dbReference type="ARBA" id="ARBA00004123"/>
    </source>
</evidence>
<feature type="domain" description="Cyclin-like" evidence="12">
    <location>
        <begin position="135"/>
        <end position="217"/>
    </location>
</feature>
<dbReference type="GO" id="GO:0017025">
    <property type="term" value="F:TBP-class protein binding"/>
    <property type="evidence" value="ECO:0007669"/>
    <property type="project" value="InterPro"/>
</dbReference>
<dbReference type="InterPro" id="IPR013150">
    <property type="entry name" value="TFIIB_cyclin"/>
</dbReference>
<feature type="region of interest" description="Disordered" evidence="11">
    <location>
        <begin position="550"/>
        <end position="571"/>
    </location>
</feature>
<feature type="region of interest" description="Disordered" evidence="11">
    <location>
        <begin position="361"/>
        <end position="487"/>
    </location>
</feature>
<feature type="compositionally biased region" description="Low complexity" evidence="11">
    <location>
        <begin position="707"/>
        <end position="751"/>
    </location>
</feature>
<dbReference type="GO" id="GO:0006384">
    <property type="term" value="P:transcription initiation at RNA polymerase III promoter"/>
    <property type="evidence" value="ECO:0007669"/>
    <property type="project" value="UniProtKB-ARBA"/>
</dbReference>
<organism evidence="13 14">
    <name type="scientific">Lineolata rhizophorae</name>
    <dbReference type="NCBI Taxonomy" id="578093"/>
    <lineage>
        <taxon>Eukaryota</taxon>
        <taxon>Fungi</taxon>
        <taxon>Dikarya</taxon>
        <taxon>Ascomycota</taxon>
        <taxon>Pezizomycotina</taxon>
        <taxon>Dothideomycetes</taxon>
        <taxon>Dothideomycetes incertae sedis</taxon>
        <taxon>Lineolatales</taxon>
        <taxon>Lineolataceae</taxon>
        <taxon>Lineolata</taxon>
    </lineage>
</organism>
<dbReference type="InterPro" id="IPR000812">
    <property type="entry name" value="TFIIB"/>
</dbReference>
<comment type="similarity">
    <text evidence="2">Belongs to the TFIIB family.</text>
</comment>
<dbReference type="FunFam" id="1.10.472.10:FF:000002">
    <property type="entry name" value="Transcription factor IIIB 90 kDa subunit"/>
    <property type="match status" value="1"/>
</dbReference>
<sequence length="883" mass="96842">MSTMIPRPAGRLDSLKRPGGPLDANRPPALKRIKHLSQAGGSANAAGAARRPNCCRTPDVKDTENGRVCLSCGTMISESNIVSEVTFGETAAGAAVVQGAFVGEGQRHARSMGSAFRRVGGGMESREQTEYRGREELRKLAGALRLVQTVEDQAFQIWKLAATHNFIQGRRSRMVAAVCLYAACRRDRNNTVLLMDLAEKIHVNVFKLGEVYKDLVKELWLGDMGQMGVRPVIEVEPLVMKFARKLEFGDMTHQVATDAVKILKRMNRDWMVTGRQPAGLCGACIILAARMNNFRRSVREVVYVVKVADVTIQQRLTEFKRTKSSRLTVDQFRKIGHRLKDVHEPPAVYNRRERERRKKQLLAQLNNEEPIVISDEEGEEGETSAETQVQSQQQRTTEPRRDADGFVIPDIPIDPSLRSAGGTGQTDAPSGMAESSGNNTPAENDAEPQPTTATSKRKRGRPADPEKAKKRQKKKKQLYPPVSEDDLIAEEILEEEIENIINAPRFGDIDLSNFDTLEKRTKAMADAIRRRTRAAKRNGTTTSTIAAATTTDGNDADVDGDAADEPCNEPDRTLDETIIRSDEFDSDPEIAHVILAPDEVAVKERIWVTHNEDWLRQQQAKLLKKALAEAEAAASDKQPKQKKRRVRSRMGDGTVLEGGPPVTSPAEATRRMLEKRGKGFSKHINYDRLNQIYGGPINVPGSDKEASAGAPSNGSAANGSSARSSPASASPPAGATPPATNDAATTPAPASRRPRARLDMGVINAAAQGDGLPTPSATQEQASRPRQQRQARQRQAPQQEAPAPPPQENAIQEDELEAEEDEGEYGGAMDEMAEDEEVDEQAEAQRYGIDFGDGGAYFDAEYDDNESAGFGDIEEDEFTRGHY</sequence>
<feature type="region of interest" description="Disordered" evidence="11">
    <location>
        <begin position="694"/>
        <end position="883"/>
    </location>
</feature>
<feature type="compositionally biased region" description="Acidic residues" evidence="11">
    <location>
        <begin position="554"/>
        <end position="568"/>
    </location>
</feature>
<dbReference type="GO" id="GO:0008270">
    <property type="term" value="F:zinc ion binding"/>
    <property type="evidence" value="ECO:0007669"/>
    <property type="project" value="UniProtKB-KW"/>
</dbReference>
<dbReference type="CDD" id="cd20554">
    <property type="entry name" value="CYCLIN_TFIIIB90_rpt2"/>
    <property type="match status" value="1"/>
</dbReference>
<evidence type="ECO:0000313" key="14">
    <source>
        <dbReference type="Proteomes" id="UP000799766"/>
    </source>
</evidence>
<evidence type="ECO:0000256" key="10">
    <source>
        <dbReference type="ARBA" id="ARBA00031009"/>
    </source>
</evidence>
<dbReference type="GO" id="GO:0005634">
    <property type="term" value="C:nucleus"/>
    <property type="evidence" value="ECO:0007669"/>
    <property type="project" value="UniProtKB-SubCell"/>
</dbReference>
<name>A0A6A6P2A0_9PEZI</name>
<proteinExistence type="inferred from homology"/>
<dbReference type="GO" id="GO:0000995">
    <property type="term" value="F:RNA polymerase III general transcription initiation factor activity"/>
    <property type="evidence" value="ECO:0007669"/>
    <property type="project" value="TreeGrafter"/>
</dbReference>
<evidence type="ECO:0000256" key="8">
    <source>
        <dbReference type="ARBA" id="ARBA00023163"/>
    </source>
</evidence>
<evidence type="ECO:0000256" key="3">
    <source>
        <dbReference type="ARBA" id="ARBA00022723"/>
    </source>
</evidence>
<keyword evidence="7" id="KW-0010">Activator</keyword>
<reference evidence="13" key="1">
    <citation type="journal article" date="2020" name="Stud. Mycol.">
        <title>101 Dothideomycetes genomes: a test case for predicting lifestyles and emergence of pathogens.</title>
        <authorList>
            <person name="Haridas S."/>
            <person name="Albert R."/>
            <person name="Binder M."/>
            <person name="Bloem J."/>
            <person name="Labutti K."/>
            <person name="Salamov A."/>
            <person name="Andreopoulos B."/>
            <person name="Baker S."/>
            <person name="Barry K."/>
            <person name="Bills G."/>
            <person name="Bluhm B."/>
            <person name="Cannon C."/>
            <person name="Castanera R."/>
            <person name="Culley D."/>
            <person name="Daum C."/>
            <person name="Ezra D."/>
            <person name="Gonzalez J."/>
            <person name="Henrissat B."/>
            <person name="Kuo A."/>
            <person name="Liang C."/>
            <person name="Lipzen A."/>
            <person name="Lutzoni F."/>
            <person name="Magnuson J."/>
            <person name="Mondo S."/>
            <person name="Nolan M."/>
            <person name="Ohm R."/>
            <person name="Pangilinan J."/>
            <person name="Park H.-J."/>
            <person name="Ramirez L."/>
            <person name="Alfaro M."/>
            <person name="Sun H."/>
            <person name="Tritt A."/>
            <person name="Yoshinaga Y."/>
            <person name="Zwiers L.-H."/>
            <person name="Turgeon B."/>
            <person name="Goodwin S."/>
            <person name="Spatafora J."/>
            <person name="Crous P."/>
            <person name="Grigoriev I."/>
        </authorList>
    </citation>
    <scope>NUCLEOTIDE SEQUENCE</scope>
    <source>
        <strain evidence="13">ATCC 16933</strain>
    </source>
</reference>
<feature type="compositionally biased region" description="Acidic residues" evidence="11">
    <location>
        <begin position="811"/>
        <end position="824"/>
    </location>
</feature>
<dbReference type="GO" id="GO:0097550">
    <property type="term" value="C:transcription preinitiation complex"/>
    <property type="evidence" value="ECO:0007669"/>
    <property type="project" value="TreeGrafter"/>
</dbReference>
<dbReference type="EMBL" id="MU001679">
    <property type="protein sequence ID" value="KAF2457928.1"/>
    <property type="molecule type" value="Genomic_DNA"/>
</dbReference>
<dbReference type="Pfam" id="PF00382">
    <property type="entry name" value="TFIIB"/>
    <property type="match status" value="2"/>
</dbReference>
<gene>
    <name evidence="13" type="ORF">BDY21DRAFT_378992</name>
</gene>
<keyword evidence="3" id="KW-0479">Metal-binding</keyword>
<feature type="region of interest" description="Disordered" evidence="11">
    <location>
        <begin position="631"/>
        <end position="668"/>
    </location>
</feature>
<feature type="compositionally biased region" description="Acidic residues" evidence="11">
    <location>
        <begin position="860"/>
        <end position="877"/>
    </location>
</feature>
<evidence type="ECO:0000256" key="2">
    <source>
        <dbReference type="ARBA" id="ARBA00010857"/>
    </source>
</evidence>
<dbReference type="AlphaFoldDB" id="A0A6A6P2A0"/>